<proteinExistence type="predicted"/>
<protein>
    <submittedName>
        <fullName evidence="1">Uncharacterized protein</fullName>
    </submittedName>
</protein>
<accession>A0A6C0AT50</accession>
<dbReference type="AlphaFoldDB" id="A0A6C0AT50"/>
<dbReference type="InterPro" id="IPR043876">
    <property type="entry name" value="DUF5856"/>
</dbReference>
<organism evidence="1">
    <name type="scientific">viral metagenome</name>
    <dbReference type="NCBI Taxonomy" id="1070528"/>
    <lineage>
        <taxon>unclassified sequences</taxon>
        <taxon>metagenomes</taxon>
        <taxon>organismal metagenomes</taxon>
    </lineage>
</organism>
<dbReference type="EMBL" id="MN740803">
    <property type="protein sequence ID" value="QHS82481.1"/>
    <property type="molecule type" value="Genomic_DNA"/>
</dbReference>
<name>A0A6C0AT50_9ZZZZ</name>
<sequence>MSKTRLLKKRTKKYTKTTKFLPKLKSVKRTNTQNSHIVKIFFEMLNMVKLYHWKTRSYGQHKATDELYGNLNEHIDKFVEILLGKGTSKGTTKGTSKGSEKNDGEEDRIKMMEKRFDLIDPNNVKDFKSRMFEYREFLTDFNMYFDNKQDTDLLNVRDEILGDINQFLYLMSFDK</sequence>
<evidence type="ECO:0000313" key="1">
    <source>
        <dbReference type="EMBL" id="QHS82481.1"/>
    </source>
</evidence>
<reference evidence="1" key="1">
    <citation type="journal article" date="2020" name="Nature">
        <title>Giant virus diversity and host interactions through global metagenomics.</title>
        <authorList>
            <person name="Schulz F."/>
            <person name="Roux S."/>
            <person name="Paez-Espino D."/>
            <person name="Jungbluth S."/>
            <person name="Walsh D.A."/>
            <person name="Denef V.J."/>
            <person name="McMahon K.D."/>
            <person name="Konstantinidis K.T."/>
            <person name="Eloe-Fadrosh E.A."/>
            <person name="Kyrpides N.C."/>
            <person name="Woyke T."/>
        </authorList>
    </citation>
    <scope>NUCLEOTIDE SEQUENCE</scope>
    <source>
        <strain evidence="1">GVMAG-S-1101171-111</strain>
    </source>
</reference>
<dbReference type="Pfam" id="PF19174">
    <property type="entry name" value="DUF5856"/>
    <property type="match status" value="1"/>
</dbReference>